<evidence type="ECO:0000256" key="6">
    <source>
        <dbReference type="ARBA" id="ARBA00022723"/>
    </source>
</evidence>
<evidence type="ECO:0000256" key="2">
    <source>
        <dbReference type="ARBA" id="ARBA00009779"/>
    </source>
</evidence>
<keyword evidence="6 12" id="KW-0479">Metal-binding</keyword>
<dbReference type="HAMAP" id="MF_00188">
    <property type="entry name" value="Pept_M48_protease_HtpX"/>
    <property type="match status" value="1"/>
</dbReference>
<feature type="transmembrane region" description="Helical" evidence="12">
    <location>
        <begin position="180"/>
        <end position="201"/>
    </location>
</feature>
<dbReference type="STRING" id="1618345.UT18_C0007G0011"/>
<accession>A0A0G0M334</accession>
<dbReference type="EC" id="3.4.24.-" evidence="12"/>
<comment type="similarity">
    <text evidence="2 12">Belongs to the peptidase M48B family.</text>
</comment>
<dbReference type="AlphaFoldDB" id="A0A0G0M334"/>
<evidence type="ECO:0000256" key="5">
    <source>
        <dbReference type="ARBA" id="ARBA00022692"/>
    </source>
</evidence>
<dbReference type="InterPro" id="IPR050083">
    <property type="entry name" value="HtpX_protease"/>
</dbReference>
<evidence type="ECO:0000259" key="13">
    <source>
        <dbReference type="Pfam" id="PF01435"/>
    </source>
</evidence>
<keyword evidence="10 12" id="KW-0482">Metalloprotease</keyword>
<evidence type="ECO:0000313" key="15">
    <source>
        <dbReference type="Proteomes" id="UP000034207"/>
    </source>
</evidence>
<dbReference type="CDD" id="cd07336">
    <property type="entry name" value="M48B_HtpX_like"/>
    <property type="match status" value="1"/>
</dbReference>
<dbReference type="GO" id="GO:0008270">
    <property type="term" value="F:zinc ion binding"/>
    <property type="evidence" value="ECO:0007669"/>
    <property type="project" value="UniProtKB-UniRule"/>
</dbReference>
<dbReference type="GO" id="GO:0004222">
    <property type="term" value="F:metalloendopeptidase activity"/>
    <property type="evidence" value="ECO:0007669"/>
    <property type="project" value="UniProtKB-UniRule"/>
</dbReference>
<keyword evidence="7 12" id="KW-0378">Hydrolase</keyword>
<dbReference type="EMBL" id="LBVV01000007">
    <property type="protein sequence ID" value="KKQ94755.1"/>
    <property type="molecule type" value="Genomic_DNA"/>
</dbReference>
<dbReference type="PANTHER" id="PTHR43221:SF1">
    <property type="entry name" value="PROTEASE HTPX"/>
    <property type="match status" value="1"/>
</dbReference>
<evidence type="ECO:0000256" key="8">
    <source>
        <dbReference type="ARBA" id="ARBA00022833"/>
    </source>
</evidence>
<keyword evidence="4 12" id="KW-0645">Protease</keyword>
<evidence type="ECO:0000256" key="4">
    <source>
        <dbReference type="ARBA" id="ARBA00022670"/>
    </source>
</evidence>
<comment type="cofactor">
    <cofactor evidence="12">
        <name>Zn(2+)</name>
        <dbReference type="ChEBI" id="CHEBI:29105"/>
    </cofactor>
    <text evidence="12">Binds 1 zinc ion per subunit.</text>
</comment>
<feature type="transmembrane region" description="Helical" evidence="12">
    <location>
        <begin position="30"/>
        <end position="47"/>
    </location>
</feature>
<dbReference type="Proteomes" id="UP000034207">
    <property type="component" value="Unassembled WGS sequence"/>
</dbReference>
<evidence type="ECO:0000256" key="3">
    <source>
        <dbReference type="ARBA" id="ARBA00022475"/>
    </source>
</evidence>
<comment type="caution">
    <text evidence="14">The sequence shown here is derived from an EMBL/GenBank/DDBJ whole genome shotgun (WGS) entry which is preliminary data.</text>
</comment>
<feature type="binding site" evidence="12">
    <location>
        <position position="130"/>
    </location>
    <ligand>
        <name>Zn(2+)</name>
        <dbReference type="ChEBI" id="CHEBI:29105"/>
        <note>catalytic</note>
    </ligand>
</feature>
<dbReference type="PANTHER" id="PTHR43221">
    <property type="entry name" value="PROTEASE HTPX"/>
    <property type="match status" value="1"/>
</dbReference>
<dbReference type="GO" id="GO:0005886">
    <property type="term" value="C:plasma membrane"/>
    <property type="evidence" value="ECO:0007669"/>
    <property type="project" value="UniProtKB-SubCell"/>
</dbReference>
<evidence type="ECO:0000256" key="11">
    <source>
        <dbReference type="ARBA" id="ARBA00023136"/>
    </source>
</evidence>
<dbReference type="InterPro" id="IPR022919">
    <property type="entry name" value="Pept_M48_protease_HtpX"/>
</dbReference>
<sequence>MNILKTFTLLGLMTVLMVFFGNMFGGQTGMIIMLGISLAMNLASYWFSGKMVIKMTGAKPVDKNKEPELHHMIEEISHSAGIPVPKIYMTNDAQPNAFATGRNPKNAIVAVTAGLMELVDKNELRGVIAHEMAHIKNRDILIGSIAAMMAGVISYIAHIAQWGAMFGGFGGNDEEEGGNIVGTLVLAIIAPIAAILIQMAISRSREFHADATGAGFVNDTKGLSGALGKLEIASQRIPLRHANASTAHMYISNPLKSGGIMSLFSTHPTTKARVERLKDLKLKSTNI</sequence>
<name>A0A0G0M334_UNCC2</name>
<keyword evidence="9 12" id="KW-1133">Transmembrane helix</keyword>
<evidence type="ECO:0000313" key="14">
    <source>
        <dbReference type="EMBL" id="KKQ94755.1"/>
    </source>
</evidence>
<gene>
    <name evidence="12" type="primary">htpX</name>
    <name evidence="14" type="ORF">UT18_C0007G0011</name>
</gene>
<reference evidence="14 15" key="1">
    <citation type="journal article" date="2015" name="Nature">
        <title>rRNA introns, odd ribosomes, and small enigmatic genomes across a large radiation of phyla.</title>
        <authorList>
            <person name="Brown C.T."/>
            <person name="Hug L.A."/>
            <person name="Thomas B.C."/>
            <person name="Sharon I."/>
            <person name="Castelle C.J."/>
            <person name="Singh A."/>
            <person name="Wilkins M.J."/>
            <person name="Williams K.H."/>
            <person name="Banfield J.F."/>
        </authorList>
    </citation>
    <scope>NUCLEOTIDE SEQUENCE [LARGE SCALE GENOMIC DNA]</scope>
</reference>
<dbReference type="PATRIC" id="fig|1618345.3.peg.371"/>
<feature type="transmembrane region" description="Helical" evidence="12">
    <location>
        <begin position="140"/>
        <end position="160"/>
    </location>
</feature>
<comment type="subcellular location">
    <subcellularLocation>
        <location evidence="1 12">Cell membrane</location>
        <topology evidence="1 12">Multi-pass membrane protein</topology>
    </subcellularLocation>
</comment>
<organism evidence="14 15">
    <name type="scientific">candidate division CPR2 bacterium GW2011_GWC2_39_10</name>
    <dbReference type="NCBI Taxonomy" id="1618345"/>
    <lineage>
        <taxon>Bacteria</taxon>
        <taxon>Bacteria division CPR2</taxon>
    </lineage>
</organism>
<evidence type="ECO:0000256" key="12">
    <source>
        <dbReference type="HAMAP-Rule" id="MF_00188"/>
    </source>
</evidence>
<feature type="active site" evidence="12">
    <location>
        <position position="131"/>
    </location>
</feature>
<protein>
    <recommendedName>
        <fullName evidence="12">Protease HtpX homolog</fullName>
        <ecNumber evidence="12">3.4.24.-</ecNumber>
    </recommendedName>
</protein>
<evidence type="ECO:0000256" key="10">
    <source>
        <dbReference type="ARBA" id="ARBA00023049"/>
    </source>
</evidence>
<dbReference type="GO" id="GO:0006508">
    <property type="term" value="P:proteolysis"/>
    <property type="evidence" value="ECO:0007669"/>
    <property type="project" value="UniProtKB-KW"/>
</dbReference>
<evidence type="ECO:0000256" key="7">
    <source>
        <dbReference type="ARBA" id="ARBA00022801"/>
    </source>
</evidence>
<dbReference type="InterPro" id="IPR001915">
    <property type="entry name" value="Peptidase_M48"/>
</dbReference>
<evidence type="ECO:0000256" key="9">
    <source>
        <dbReference type="ARBA" id="ARBA00022989"/>
    </source>
</evidence>
<evidence type="ECO:0000256" key="1">
    <source>
        <dbReference type="ARBA" id="ARBA00004651"/>
    </source>
</evidence>
<keyword evidence="5 12" id="KW-0812">Transmembrane</keyword>
<feature type="domain" description="Peptidase M48" evidence="13">
    <location>
        <begin position="65"/>
        <end position="279"/>
    </location>
</feature>
<keyword evidence="8 12" id="KW-0862">Zinc</keyword>
<keyword evidence="11 12" id="KW-0472">Membrane</keyword>
<dbReference type="Gene3D" id="3.30.2010.10">
    <property type="entry name" value="Metalloproteases ('zincins'), catalytic domain"/>
    <property type="match status" value="1"/>
</dbReference>
<keyword evidence="3 12" id="KW-1003">Cell membrane</keyword>
<proteinExistence type="inferred from homology"/>
<feature type="binding site" evidence="12">
    <location>
        <position position="134"/>
    </location>
    <ligand>
        <name>Zn(2+)</name>
        <dbReference type="ChEBI" id="CHEBI:29105"/>
        <note>catalytic</note>
    </ligand>
</feature>
<feature type="transmembrane region" description="Helical" evidence="12">
    <location>
        <begin position="7"/>
        <end position="24"/>
    </location>
</feature>
<dbReference type="Pfam" id="PF01435">
    <property type="entry name" value="Peptidase_M48"/>
    <property type="match status" value="1"/>
</dbReference>
<feature type="binding site" evidence="12">
    <location>
        <position position="206"/>
    </location>
    <ligand>
        <name>Zn(2+)</name>
        <dbReference type="ChEBI" id="CHEBI:29105"/>
        <note>catalytic</note>
    </ligand>
</feature>